<dbReference type="EMBL" id="MT144221">
    <property type="protein sequence ID" value="QJA50858.1"/>
    <property type="molecule type" value="Genomic_DNA"/>
</dbReference>
<protein>
    <submittedName>
        <fullName evidence="1">Uncharacterized protein</fullName>
    </submittedName>
</protein>
<evidence type="ECO:0000313" key="1">
    <source>
        <dbReference type="EMBL" id="QJA50858.1"/>
    </source>
</evidence>
<dbReference type="AlphaFoldDB" id="A0A6H1ZTL5"/>
<name>A0A6H1ZTL5_9ZZZZ</name>
<organism evidence="1">
    <name type="scientific">viral metagenome</name>
    <dbReference type="NCBI Taxonomy" id="1070528"/>
    <lineage>
        <taxon>unclassified sequences</taxon>
        <taxon>metagenomes</taxon>
        <taxon>organismal metagenomes</taxon>
    </lineage>
</organism>
<sequence>MTIKKARETIAKAFKDDPDFRRVYVDNVASLLMDRVPGFKRNYEKRTNLADAIIKMLFET</sequence>
<proteinExistence type="predicted"/>
<reference evidence="1" key="1">
    <citation type="submission" date="2020-03" db="EMBL/GenBank/DDBJ databases">
        <title>The deep terrestrial virosphere.</title>
        <authorList>
            <person name="Holmfeldt K."/>
            <person name="Nilsson E."/>
            <person name="Simone D."/>
            <person name="Lopez-Fernandez M."/>
            <person name="Wu X."/>
            <person name="de Brujin I."/>
            <person name="Lundin D."/>
            <person name="Andersson A."/>
            <person name="Bertilsson S."/>
            <person name="Dopson M."/>
        </authorList>
    </citation>
    <scope>NUCLEOTIDE SEQUENCE</scope>
    <source>
        <strain evidence="1">TM448A01913</strain>
    </source>
</reference>
<accession>A0A6H1ZTL5</accession>
<gene>
    <name evidence="1" type="ORF">TM448A01913_0013</name>
</gene>